<dbReference type="Gene3D" id="1.10.287.410">
    <property type="match status" value="1"/>
</dbReference>
<dbReference type="GeneID" id="20077396"/>
<dbReference type="PRINTS" id="PR00724">
    <property type="entry name" value="CRBOXYPTASEC"/>
</dbReference>
<keyword evidence="6" id="KW-0325">Glycoprotein</keyword>
<evidence type="ECO:0000256" key="7">
    <source>
        <dbReference type="RuleBase" id="RU361156"/>
    </source>
</evidence>
<comment type="similarity">
    <text evidence="1 7">Belongs to the peptidase S10 family.</text>
</comment>
<sequence>MTWKFAINTMKGFAAVVGVASALLAKVAMGDISWNLMLGNHSMDFHGTLDDAPVEEGFCDTTKQLSGYFKIDGSKSKNYFYWFFESRNAPSTDPFVIWLTGGPGCSSILALLGENGPCTVNDDLTIKRNPFSWNEKSNIMWIDQPAGVGFSYGDTSEYDTDETMVGNDMYHFLQEFFQVHPEYAKNDFYVFGESYAGHYVPAVAHRIYVGNKESTNPKINLKGIGIGNGLTTPEVQYKWYPEMAYNNTYGVQAISAEIYATEKAAVPACIKMIDLCQKTNVACLVAQVYCNAALVSPYQLSGLNVYDIREKCQHLPLCYDFSSIEKFLRLPSTLKALHVSPKSSKWESCNMVVHAAFSYDWMKNFDGLVTPMVENGIEVLVYAGDADFIVNWMGCKAWTLALNWKYRSQFQQIEDVDWVVKGKKAGKVRSLQGLTFLQVFEAGHMVPMNQPENSLYMLEEFTKKNSFAARHAADDQSVKLLVIEGTDDDIEVDFLFSP</sequence>
<dbReference type="eggNOG" id="KOG1282">
    <property type="taxonomic scope" value="Eukaryota"/>
</dbReference>
<proteinExistence type="inferred from homology"/>
<evidence type="ECO:0000256" key="4">
    <source>
        <dbReference type="ARBA" id="ARBA00022729"/>
    </source>
</evidence>
<keyword evidence="4" id="KW-0732">Signal</keyword>
<reference evidence="8" key="1">
    <citation type="submission" date="2013-12" db="EMBL/GenBank/DDBJ databases">
        <title>The Genome Sequence of Aphanomyces invadans NJM9701.</title>
        <authorList>
            <consortium name="The Broad Institute Genomics Platform"/>
            <person name="Russ C."/>
            <person name="Tyler B."/>
            <person name="van West P."/>
            <person name="Dieguez-Uribeondo J."/>
            <person name="Young S.K."/>
            <person name="Zeng Q."/>
            <person name="Gargeya S."/>
            <person name="Fitzgerald M."/>
            <person name="Abouelleil A."/>
            <person name="Alvarado L."/>
            <person name="Chapman S.B."/>
            <person name="Gainer-Dewar J."/>
            <person name="Goldberg J."/>
            <person name="Griggs A."/>
            <person name="Gujja S."/>
            <person name="Hansen M."/>
            <person name="Howarth C."/>
            <person name="Imamovic A."/>
            <person name="Ireland A."/>
            <person name="Larimer J."/>
            <person name="McCowan C."/>
            <person name="Murphy C."/>
            <person name="Pearson M."/>
            <person name="Poon T.W."/>
            <person name="Priest M."/>
            <person name="Roberts A."/>
            <person name="Saif S."/>
            <person name="Shea T."/>
            <person name="Sykes S."/>
            <person name="Wortman J."/>
            <person name="Nusbaum C."/>
            <person name="Birren B."/>
        </authorList>
    </citation>
    <scope>NUCLEOTIDE SEQUENCE [LARGE SCALE GENOMIC DNA]</scope>
    <source>
        <strain evidence="8">NJM9701</strain>
    </source>
</reference>
<accession>A0A024UWB3</accession>
<dbReference type="InterPro" id="IPR018202">
    <property type="entry name" value="Ser_caboxypep_ser_AS"/>
</dbReference>
<dbReference type="OrthoDB" id="443318at2759"/>
<dbReference type="FunFam" id="1.10.287.410:FF:000002">
    <property type="entry name" value="Carboxypeptidase"/>
    <property type="match status" value="1"/>
</dbReference>
<name>A0A024UWB3_9STRA</name>
<dbReference type="InterPro" id="IPR029058">
    <property type="entry name" value="AB_hydrolase_fold"/>
</dbReference>
<evidence type="ECO:0000256" key="1">
    <source>
        <dbReference type="ARBA" id="ARBA00009431"/>
    </source>
</evidence>
<dbReference type="InterPro" id="IPR001563">
    <property type="entry name" value="Peptidase_S10"/>
</dbReference>
<evidence type="ECO:0000256" key="2">
    <source>
        <dbReference type="ARBA" id="ARBA00022645"/>
    </source>
</evidence>
<dbReference type="Gene3D" id="3.40.50.1820">
    <property type="entry name" value="alpha/beta hydrolase"/>
    <property type="match status" value="1"/>
</dbReference>
<dbReference type="GO" id="GO:0004185">
    <property type="term" value="F:serine-type carboxypeptidase activity"/>
    <property type="evidence" value="ECO:0007669"/>
    <property type="project" value="UniProtKB-UniRule"/>
</dbReference>
<keyword evidence="2 7" id="KW-0121">Carboxypeptidase</keyword>
<evidence type="ECO:0000313" key="8">
    <source>
        <dbReference type="EMBL" id="ETW09908.1"/>
    </source>
</evidence>
<dbReference type="RefSeq" id="XP_008861319.1">
    <property type="nucleotide sequence ID" value="XM_008863097.1"/>
</dbReference>
<evidence type="ECO:0000256" key="6">
    <source>
        <dbReference type="ARBA" id="ARBA00023180"/>
    </source>
</evidence>
<dbReference type="SUPFAM" id="SSF53474">
    <property type="entry name" value="alpha/beta-Hydrolases"/>
    <property type="match status" value="1"/>
</dbReference>
<evidence type="ECO:0000256" key="5">
    <source>
        <dbReference type="ARBA" id="ARBA00022801"/>
    </source>
</evidence>
<dbReference type="PANTHER" id="PTHR11802:SF113">
    <property type="entry name" value="SERINE CARBOXYPEPTIDASE CTSA-4.1"/>
    <property type="match status" value="1"/>
</dbReference>
<dbReference type="EMBL" id="KI913952">
    <property type="protein sequence ID" value="ETW09908.1"/>
    <property type="molecule type" value="Genomic_DNA"/>
</dbReference>
<protein>
    <recommendedName>
        <fullName evidence="7">Carboxypeptidase</fullName>
        <ecNumber evidence="7">3.4.16.-</ecNumber>
    </recommendedName>
</protein>
<dbReference type="AlphaFoldDB" id="A0A024UWB3"/>
<gene>
    <name evidence="8" type="ORF">H310_00346</name>
</gene>
<evidence type="ECO:0000256" key="3">
    <source>
        <dbReference type="ARBA" id="ARBA00022670"/>
    </source>
</evidence>
<dbReference type="VEuPathDB" id="FungiDB:H310_00346"/>
<organism evidence="8">
    <name type="scientific">Aphanomyces invadans</name>
    <dbReference type="NCBI Taxonomy" id="157072"/>
    <lineage>
        <taxon>Eukaryota</taxon>
        <taxon>Sar</taxon>
        <taxon>Stramenopiles</taxon>
        <taxon>Oomycota</taxon>
        <taxon>Saprolegniomycetes</taxon>
        <taxon>Saprolegniales</taxon>
        <taxon>Verrucalvaceae</taxon>
        <taxon>Aphanomyces</taxon>
    </lineage>
</organism>
<dbReference type="GO" id="GO:0006508">
    <property type="term" value="P:proteolysis"/>
    <property type="evidence" value="ECO:0007669"/>
    <property type="project" value="UniProtKB-KW"/>
</dbReference>
<dbReference type="PANTHER" id="PTHR11802">
    <property type="entry name" value="SERINE PROTEASE FAMILY S10 SERINE CARBOXYPEPTIDASE"/>
    <property type="match status" value="1"/>
</dbReference>
<dbReference type="EC" id="3.4.16.-" evidence="7"/>
<dbReference type="Pfam" id="PF00450">
    <property type="entry name" value="Peptidase_S10"/>
    <property type="match status" value="1"/>
</dbReference>
<keyword evidence="3 7" id="KW-0645">Protease</keyword>
<keyword evidence="5 7" id="KW-0378">Hydrolase</keyword>
<dbReference type="PROSITE" id="PS00131">
    <property type="entry name" value="CARBOXYPEPT_SER_SER"/>
    <property type="match status" value="1"/>
</dbReference>